<comment type="caution">
    <text evidence="1">The sequence shown here is derived from an EMBL/GenBank/DDBJ whole genome shotgun (WGS) entry which is preliminary data.</text>
</comment>
<evidence type="ECO:0000313" key="2">
    <source>
        <dbReference type="Proteomes" id="UP000006327"/>
    </source>
</evidence>
<keyword evidence="2" id="KW-1185">Reference proteome</keyword>
<dbReference type="EMBL" id="BAEO01000062">
    <property type="protein sequence ID" value="GAC21586.1"/>
    <property type="molecule type" value="Genomic_DNA"/>
</dbReference>
<dbReference type="AlphaFoldDB" id="K6YC99"/>
<organism evidence="1 2">
    <name type="scientific">Paraglaciecola arctica BSs20135</name>
    <dbReference type="NCBI Taxonomy" id="493475"/>
    <lineage>
        <taxon>Bacteria</taxon>
        <taxon>Pseudomonadati</taxon>
        <taxon>Pseudomonadota</taxon>
        <taxon>Gammaproteobacteria</taxon>
        <taxon>Alteromonadales</taxon>
        <taxon>Alteromonadaceae</taxon>
        <taxon>Paraglaciecola</taxon>
    </lineage>
</organism>
<evidence type="ECO:0000313" key="1">
    <source>
        <dbReference type="EMBL" id="GAC21586.1"/>
    </source>
</evidence>
<gene>
    <name evidence="1" type="ORF">GARC_4644</name>
</gene>
<accession>K6YC99</accession>
<dbReference type="Proteomes" id="UP000006327">
    <property type="component" value="Unassembled WGS sequence"/>
</dbReference>
<reference evidence="1 2" key="1">
    <citation type="journal article" date="2017" name="Antonie Van Leeuwenhoek">
        <title>Rhizobium rhizosphaerae sp. nov., a novel species isolated from rice rhizosphere.</title>
        <authorList>
            <person name="Zhao J.J."/>
            <person name="Zhang J."/>
            <person name="Zhang R.J."/>
            <person name="Zhang C.W."/>
            <person name="Yin H.Q."/>
            <person name="Zhang X.X."/>
        </authorList>
    </citation>
    <scope>NUCLEOTIDE SEQUENCE [LARGE SCALE GENOMIC DNA]</scope>
    <source>
        <strain evidence="1 2">BSs20135</strain>
    </source>
</reference>
<proteinExistence type="predicted"/>
<sequence length="45" mass="5141">MILGKHHLVENLKNLVILIHRLANELAGTVMNVIRVDEITSIYFV</sequence>
<protein>
    <submittedName>
        <fullName evidence="1">Uncharacterized protein</fullName>
    </submittedName>
</protein>
<name>K6YC99_9ALTE</name>